<feature type="transmembrane region" description="Helical" evidence="11">
    <location>
        <begin position="211"/>
        <end position="237"/>
    </location>
</feature>
<evidence type="ECO:0000256" key="4">
    <source>
        <dbReference type="ARBA" id="ARBA00022989"/>
    </source>
</evidence>
<dbReference type="Pfam" id="PF01529">
    <property type="entry name" value="DHHC"/>
    <property type="match status" value="1"/>
</dbReference>
<keyword evidence="6" id="KW-0564">Palmitate</keyword>
<dbReference type="GO" id="GO:0016020">
    <property type="term" value="C:membrane"/>
    <property type="evidence" value="ECO:0007669"/>
    <property type="project" value="UniProtKB-SubCell"/>
</dbReference>
<evidence type="ECO:0000256" key="8">
    <source>
        <dbReference type="ARBA" id="ARBA00023315"/>
    </source>
</evidence>
<dbReference type="InterPro" id="IPR039859">
    <property type="entry name" value="PFA4/ZDH16/20/ERF2-like"/>
</dbReference>
<evidence type="ECO:0000256" key="11">
    <source>
        <dbReference type="RuleBase" id="RU079119"/>
    </source>
</evidence>
<comment type="subcellular location">
    <subcellularLocation>
        <location evidence="1">Membrane</location>
        <topology evidence="1">Multi-pass membrane protein</topology>
    </subcellularLocation>
</comment>
<dbReference type="GO" id="GO:0005794">
    <property type="term" value="C:Golgi apparatus"/>
    <property type="evidence" value="ECO:0007669"/>
    <property type="project" value="TreeGrafter"/>
</dbReference>
<dbReference type="GO" id="GO:0019706">
    <property type="term" value="F:protein-cysteine S-palmitoyltransferase activity"/>
    <property type="evidence" value="ECO:0007669"/>
    <property type="project" value="UniProtKB-EC"/>
</dbReference>
<reference evidence="14" key="1">
    <citation type="journal article" date="2020" name="Fungal Divers.">
        <title>Resolving the Mortierellaceae phylogeny through synthesis of multi-gene phylogenetics and phylogenomics.</title>
        <authorList>
            <person name="Vandepol N."/>
            <person name="Liber J."/>
            <person name="Desiro A."/>
            <person name="Na H."/>
            <person name="Kennedy M."/>
            <person name="Barry K."/>
            <person name="Grigoriev I.V."/>
            <person name="Miller A.N."/>
            <person name="O'Donnell K."/>
            <person name="Stajich J.E."/>
            <person name="Bonito G."/>
        </authorList>
    </citation>
    <scope>NUCLEOTIDE SEQUENCE</scope>
    <source>
        <strain evidence="14">CK1249</strain>
    </source>
</reference>
<comment type="caution">
    <text evidence="14">The sequence shown here is derived from an EMBL/GenBank/DDBJ whole genome shotgun (WGS) entry which is preliminary data.</text>
</comment>
<keyword evidence="8 11" id="KW-0012">Acyltransferase</keyword>
<dbReference type="PANTHER" id="PTHR22883:SF23">
    <property type="entry name" value="PALMITOYLTRANSFERASE ZDHHC6"/>
    <property type="match status" value="1"/>
</dbReference>
<dbReference type="PROSITE" id="PS50216">
    <property type="entry name" value="DHHC"/>
    <property type="match status" value="1"/>
</dbReference>
<accession>A0A9P6J7B3</accession>
<evidence type="ECO:0000256" key="1">
    <source>
        <dbReference type="ARBA" id="ARBA00004141"/>
    </source>
</evidence>
<name>A0A9P6J7B3_MORAP</name>
<evidence type="ECO:0000256" key="7">
    <source>
        <dbReference type="ARBA" id="ARBA00023288"/>
    </source>
</evidence>
<comment type="domain">
    <text evidence="11">The DHHC domain is required for palmitoyltransferase activity.</text>
</comment>
<dbReference type="AlphaFoldDB" id="A0A9P6J7B3"/>
<organism evidence="14 15">
    <name type="scientific">Mortierella alpina</name>
    <name type="common">Oleaginous fungus</name>
    <name type="synonym">Mortierella renispora</name>
    <dbReference type="NCBI Taxonomy" id="64518"/>
    <lineage>
        <taxon>Eukaryota</taxon>
        <taxon>Fungi</taxon>
        <taxon>Fungi incertae sedis</taxon>
        <taxon>Mucoromycota</taxon>
        <taxon>Mortierellomycotina</taxon>
        <taxon>Mortierellomycetes</taxon>
        <taxon>Mortierellales</taxon>
        <taxon>Mortierellaceae</taxon>
        <taxon>Mortierella</taxon>
    </lineage>
</organism>
<evidence type="ECO:0000313" key="14">
    <source>
        <dbReference type="EMBL" id="KAF9963959.1"/>
    </source>
</evidence>
<dbReference type="EC" id="2.3.1.225" evidence="11"/>
<dbReference type="InterPro" id="IPR001594">
    <property type="entry name" value="Palmitoyltrfase_DHHC"/>
</dbReference>
<keyword evidence="3 11" id="KW-0812">Transmembrane</keyword>
<comment type="catalytic activity">
    <reaction evidence="10 11">
        <text>L-cysteinyl-[protein] + hexadecanoyl-CoA = S-hexadecanoyl-L-cysteinyl-[protein] + CoA</text>
        <dbReference type="Rhea" id="RHEA:36683"/>
        <dbReference type="Rhea" id="RHEA-COMP:10131"/>
        <dbReference type="Rhea" id="RHEA-COMP:11032"/>
        <dbReference type="ChEBI" id="CHEBI:29950"/>
        <dbReference type="ChEBI" id="CHEBI:57287"/>
        <dbReference type="ChEBI" id="CHEBI:57379"/>
        <dbReference type="ChEBI" id="CHEBI:74151"/>
        <dbReference type="EC" id="2.3.1.225"/>
    </reaction>
</comment>
<evidence type="ECO:0000256" key="3">
    <source>
        <dbReference type="ARBA" id="ARBA00022692"/>
    </source>
</evidence>
<feature type="domain" description="Palmitoyltransferase DHHC" evidence="13">
    <location>
        <begin position="110"/>
        <end position="247"/>
    </location>
</feature>
<dbReference type="OrthoDB" id="9909019at2759"/>
<sequence length="374" mass="41839">MNEHPLRSTASDTTPLLRNNLHSGVVETSSAQSYQATSHTANPTSSAMSQDHGQKAASSAVSMPPSNNTGHGDGRHDGLTNATVRIEIEQDQDAERPPEATLSISKKDGGARWCDLCKIVKPDRCHHCSECDTCVLRMDHHCPWVNGCIGYGNHKFFYLFILYGSLLAIWGVTTMVPLLFTAIRRCDMAGPWIRTPNSSQQQPRCVFDIQWVIITIISTVLAFLIVSFTAAHAFYIVKNRTTIESLQDVRNTFIRVDYTSVPASSSTLPSYAMSGPRFNVVMLERGLHLWDRGSCMANWKSIMGPSWWLWFLPYDNTPGDGIHEVYNEKIYQKLLSDALAQAAELRARYGGVDAHIWDSRQALGFKDQLKHKHV</sequence>
<evidence type="ECO:0000256" key="9">
    <source>
        <dbReference type="ARBA" id="ARBA00038298"/>
    </source>
</evidence>
<evidence type="ECO:0000256" key="12">
    <source>
        <dbReference type="SAM" id="MobiDB-lite"/>
    </source>
</evidence>
<dbReference type="EMBL" id="JAAAHY010000423">
    <property type="protein sequence ID" value="KAF9963959.1"/>
    <property type="molecule type" value="Genomic_DNA"/>
</dbReference>
<feature type="compositionally biased region" description="Polar residues" evidence="12">
    <location>
        <begin position="27"/>
        <end position="70"/>
    </location>
</feature>
<keyword evidence="15" id="KW-1185">Reference proteome</keyword>
<protein>
    <recommendedName>
        <fullName evidence="11">Palmitoyltransferase</fullName>
        <ecNumber evidence="11">2.3.1.225</ecNumber>
    </recommendedName>
</protein>
<proteinExistence type="inferred from homology"/>
<feature type="region of interest" description="Disordered" evidence="12">
    <location>
        <begin position="27"/>
        <end position="78"/>
    </location>
</feature>
<keyword evidence="2 11" id="KW-0808">Transferase</keyword>
<comment type="similarity">
    <text evidence="9">Belongs to the DHHC palmitoyltransferase family. PFA5 subfamily.</text>
</comment>
<evidence type="ECO:0000256" key="2">
    <source>
        <dbReference type="ARBA" id="ARBA00022679"/>
    </source>
</evidence>
<dbReference type="PANTHER" id="PTHR22883">
    <property type="entry name" value="ZINC FINGER DHHC DOMAIN CONTAINING PROTEIN"/>
    <property type="match status" value="1"/>
</dbReference>
<evidence type="ECO:0000313" key="15">
    <source>
        <dbReference type="Proteomes" id="UP000738359"/>
    </source>
</evidence>
<keyword evidence="5 11" id="KW-0472">Membrane</keyword>
<dbReference type="GO" id="GO:0005783">
    <property type="term" value="C:endoplasmic reticulum"/>
    <property type="evidence" value="ECO:0007669"/>
    <property type="project" value="TreeGrafter"/>
</dbReference>
<keyword evidence="4 11" id="KW-1133">Transmembrane helix</keyword>
<keyword evidence="7" id="KW-0449">Lipoprotein</keyword>
<dbReference type="Proteomes" id="UP000738359">
    <property type="component" value="Unassembled WGS sequence"/>
</dbReference>
<evidence type="ECO:0000256" key="10">
    <source>
        <dbReference type="ARBA" id="ARBA00048048"/>
    </source>
</evidence>
<feature type="transmembrane region" description="Helical" evidence="11">
    <location>
        <begin position="156"/>
        <end position="180"/>
    </location>
</feature>
<evidence type="ECO:0000259" key="13">
    <source>
        <dbReference type="Pfam" id="PF01529"/>
    </source>
</evidence>
<gene>
    <name evidence="14" type="primary">PFA3_3</name>
    <name evidence="14" type="ORF">BGZ70_007085</name>
</gene>
<dbReference type="GO" id="GO:0006612">
    <property type="term" value="P:protein targeting to membrane"/>
    <property type="evidence" value="ECO:0007669"/>
    <property type="project" value="TreeGrafter"/>
</dbReference>
<evidence type="ECO:0000256" key="6">
    <source>
        <dbReference type="ARBA" id="ARBA00023139"/>
    </source>
</evidence>
<evidence type="ECO:0000256" key="5">
    <source>
        <dbReference type="ARBA" id="ARBA00023136"/>
    </source>
</evidence>